<dbReference type="OrthoDB" id="415706at2759"/>
<protein>
    <submittedName>
        <fullName evidence="4">Uncharacterized protein</fullName>
    </submittedName>
</protein>
<reference evidence="4" key="1">
    <citation type="journal article" date="2020" name="Stud. Mycol.">
        <title>101 Dothideomycetes genomes: a test case for predicting lifestyles and emergence of pathogens.</title>
        <authorList>
            <person name="Haridas S."/>
            <person name="Albert R."/>
            <person name="Binder M."/>
            <person name="Bloem J."/>
            <person name="Labutti K."/>
            <person name="Salamov A."/>
            <person name="Andreopoulos B."/>
            <person name="Baker S."/>
            <person name="Barry K."/>
            <person name="Bills G."/>
            <person name="Bluhm B."/>
            <person name="Cannon C."/>
            <person name="Castanera R."/>
            <person name="Culley D."/>
            <person name="Daum C."/>
            <person name="Ezra D."/>
            <person name="Gonzalez J."/>
            <person name="Henrissat B."/>
            <person name="Kuo A."/>
            <person name="Liang C."/>
            <person name="Lipzen A."/>
            <person name="Lutzoni F."/>
            <person name="Magnuson J."/>
            <person name="Mondo S."/>
            <person name="Nolan M."/>
            <person name="Ohm R."/>
            <person name="Pangilinan J."/>
            <person name="Park H.-J."/>
            <person name="Ramirez L."/>
            <person name="Alfaro M."/>
            <person name="Sun H."/>
            <person name="Tritt A."/>
            <person name="Yoshinaga Y."/>
            <person name="Zwiers L.-H."/>
            <person name="Turgeon B."/>
            <person name="Goodwin S."/>
            <person name="Spatafora J."/>
            <person name="Crous P."/>
            <person name="Grigoriev I."/>
        </authorList>
    </citation>
    <scope>NUCLEOTIDE SEQUENCE</scope>
    <source>
        <strain evidence="4">CBS 119925</strain>
    </source>
</reference>
<feature type="region of interest" description="Disordered" evidence="1">
    <location>
        <begin position="1"/>
        <end position="33"/>
    </location>
</feature>
<evidence type="ECO:0000313" key="4">
    <source>
        <dbReference type="EMBL" id="KAF2748952.1"/>
    </source>
</evidence>
<dbReference type="InterPro" id="IPR020850">
    <property type="entry name" value="GED_dom"/>
</dbReference>
<evidence type="ECO:0000259" key="3">
    <source>
        <dbReference type="PROSITE" id="PS51718"/>
    </source>
</evidence>
<dbReference type="InterPro" id="IPR030381">
    <property type="entry name" value="G_DYNAMIN_dom"/>
</dbReference>
<gene>
    <name evidence="4" type="ORF">M011DRAFT_485039</name>
</gene>
<feature type="domain" description="Dynamin-type G" evidence="3">
    <location>
        <begin position="66"/>
        <end position="358"/>
    </location>
</feature>
<dbReference type="GO" id="GO:0016559">
    <property type="term" value="P:peroxisome fission"/>
    <property type="evidence" value="ECO:0007669"/>
    <property type="project" value="TreeGrafter"/>
</dbReference>
<keyword evidence="5" id="KW-1185">Reference proteome</keyword>
<feature type="compositionally biased region" description="Basic residues" evidence="1">
    <location>
        <begin position="1"/>
        <end position="14"/>
    </location>
</feature>
<sequence length="703" mass="79907">MAPKKRSTKTAVTRRHLDSTSEESEQENSTTRDTFTTKAFKDLQTADERKVLDIVDKLRRSGLNGTVELPQLVVCGDQSSGKSSVLEAITEIPFPRKENLCTRFATEVVLRRASKEKISVCIIPSKTRPDAEQQRLRDFKLAIKGFERLPRLIEEATIAMGLESKAGAPNSRRAAFSKDVLSIEICGPGRPQLTLVDLPGLIHTTGKGQSPSDKNLVFELVKEYMKNPRTIILAIGSSKNDWQNQVILEDCRKIDKNGTRTLGIITKPDGIAPSDEHTWIDLAMNKHIFFQRGWHILRDRTPDEMNFSFRERNKAEREFFENRECFASLPTDILALGEPKTTLAQQKSVLVRMSLKIHNILKSAVIGYYDHPFFGPPDMDASVDQRNNIRRLRAVIQHKNRQFAEAMRRQGHKYGIECGPGDGDNDIEMSKNTLTQLTKLEPNEIGARLPKPKLLSQDQSSQGTSTQPLIAQLFWDQSTPWKDLALEHIEHVASACQSFVQMVLFHATPKELHSKLKMHCVEKALADEKSRSREELEKLIKDKSGVPMTYNGQFTTDLQKQRQRKHFKETEEAVRQSERFTISNGRFIDPAKLTAAFESSIKKDLDVFCAEEALNNQQAYYKEERTYFINAIVKTVIERHLVELLPDMILSPVTVAQMPDKDVEFIAAEDKGTSRHRAHLEQQRAMLEQGIQTLREAMGSLYN</sequence>
<evidence type="ECO:0000256" key="1">
    <source>
        <dbReference type="SAM" id="MobiDB-lite"/>
    </source>
</evidence>
<dbReference type="InterPro" id="IPR022812">
    <property type="entry name" value="Dynamin"/>
</dbReference>
<dbReference type="GO" id="GO:0005525">
    <property type="term" value="F:GTP binding"/>
    <property type="evidence" value="ECO:0007669"/>
    <property type="project" value="InterPro"/>
</dbReference>
<dbReference type="CDD" id="cd08771">
    <property type="entry name" value="DLP_1"/>
    <property type="match status" value="1"/>
</dbReference>
<dbReference type="GO" id="GO:0008017">
    <property type="term" value="F:microtubule binding"/>
    <property type="evidence" value="ECO:0007669"/>
    <property type="project" value="TreeGrafter"/>
</dbReference>
<feature type="domain" description="GED" evidence="2">
    <location>
        <begin position="610"/>
        <end position="702"/>
    </location>
</feature>
<organism evidence="4 5">
    <name type="scientific">Sporormia fimetaria CBS 119925</name>
    <dbReference type="NCBI Taxonomy" id="1340428"/>
    <lineage>
        <taxon>Eukaryota</taxon>
        <taxon>Fungi</taxon>
        <taxon>Dikarya</taxon>
        <taxon>Ascomycota</taxon>
        <taxon>Pezizomycotina</taxon>
        <taxon>Dothideomycetes</taxon>
        <taxon>Pleosporomycetidae</taxon>
        <taxon>Pleosporales</taxon>
        <taxon>Sporormiaceae</taxon>
        <taxon>Sporormia</taxon>
    </lineage>
</organism>
<dbReference type="GO" id="GO:0003924">
    <property type="term" value="F:GTPase activity"/>
    <property type="evidence" value="ECO:0007669"/>
    <property type="project" value="InterPro"/>
</dbReference>
<dbReference type="PANTHER" id="PTHR11566">
    <property type="entry name" value="DYNAMIN"/>
    <property type="match status" value="1"/>
</dbReference>
<dbReference type="GO" id="GO:0000266">
    <property type="term" value="P:mitochondrial fission"/>
    <property type="evidence" value="ECO:0007669"/>
    <property type="project" value="TreeGrafter"/>
</dbReference>
<dbReference type="PROSITE" id="PS51718">
    <property type="entry name" value="G_DYNAMIN_2"/>
    <property type="match status" value="1"/>
</dbReference>
<dbReference type="PROSITE" id="PS51388">
    <property type="entry name" value="GED"/>
    <property type="match status" value="1"/>
</dbReference>
<dbReference type="SUPFAM" id="SSF52540">
    <property type="entry name" value="P-loop containing nucleoside triphosphate hydrolases"/>
    <property type="match status" value="1"/>
</dbReference>
<dbReference type="Proteomes" id="UP000799440">
    <property type="component" value="Unassembled WGS sequence"/>
</dbReference>
<dbReference type="InterPro" id="IPR001401">
    <property type="entry name" value="Dynamin_GTPase"/>
</dbReference>
<dbReference type="GO" id="GO:0048312">
    <property type="term" value="P:intracellular distribution of mitochondria"/>
    <property type="evidence" value="ECO:0007669"/>
    <property type="project" value="TreeGrafter"/>
</dbReference>
<dbReference type="EMBL" id="MU006567">
    <property type="protein sequence ID" value="KAF2748952.1"/>
    <property type="molecule type" value="Genomic_DNA"/>
</dbReference>
<dbReference type="GO" id="GO:0006897">
    <property type="term" value="P:endocytosis"/>
    <property type="evidence" value="ECO:0007669"/>
    <property type="project" value="TreeGrafter"/>
</dbReference>
<dbReference type="GO" id="GO:0005739">
    <property type="term" value="C:mitochondrion"/>
    <property type="evidence" value="ECO:0007669"/>
    <property type="project" value="TreeGrafter"/>
</dbReference>
<dbReference type="PANTHER" id="PTHR11566:SF66">
    <property type="entry name" value="INTERFERON-INDUCED GTP-BINDING PROTEIN MX"/>
    <property type="match status" value="1"/>
</dbReference>
<dbReference type="Pfam" id="PF00350">
    <property type="entry name" value="Dynamin_N"/>
    <property type="match status" value="1"/>
</dbReference>
<evidence type="ECO:0000313" key="5">
    <source>
        <dbReference type="Proteomes" id="UP000799440"/>
    </source>
</evidence>
<accession>A0A6A6VEA3</accession>
<dbReference type="AlphaFoldDB" id="A0A6A6VEA3"/>
<evidence type="ECO:0000259" key="2">
    <source>
        <dbReference type="PROSITE" id="PS51388"/>
    </source>
</evidence>
<dbReference type="PRINTS" id="PR00195">
    <property type="entry name" value="DYNAMIN"/>
</dbReference>
<dbReference type="GO" id="GO:0005874">
    <property type="term" value="C:microtubule"/>
    <property type="evidence" value="ECO:0007669"/>
    <property type="project" value="TreeGrafter"/>
</dbReference>
<dbReference type="InterPro" id="IPR027417">
    <property type="entry name" value="P-loop_NTPase"/>
</dbReference>
<dbReference type="InterPro" id="IPR045063">
    <property type="entry name" value="Dynamin_N"/>
</dbReference>
<dbReference type="Gene3D" id="3.40.50.300">
    <property type="entry name" value="P-loop containing nucleotide triphosphate hydrolases"/>
    <property type="match status" value="1"/>
</dbReference>
<name>A0A6A6VEA3_9PLEO</name>
<dbReference type="SMART" id="SM00053">
    <property type="entry name" value="DYNc"/>
    <property type="match status" value="1"/>
</dbReference>
<proteinExistence type="predicted"/>
<dbReference type="GO" id="GO:0016020">
    <property type="term" value="C:membrane"/>
    <property type="evidence" value="ECO:0007669"/>
    <property type="project" value="TreeGrafter"/>
</dbReference>